<dbReference type="Gene3D" id="2.60.120.1140">
    <property type="entry name" value="Protein of unknown function DUF192"/>
    <property type="match status" value="1"/>
</dbReference>
<dbReference type="InterPro" id="IPR003795">
    <property type="entry name" value="DUF192"/>
</dbReference>
<dbReference type="Pfam" id="PF02643">
    <property type="entry name" value="DUF192"/>
    <property type="match status" value="1"/>
</dbReference>
<sequence>MEFVYNQRNNTLVGRNIGQARSFRKRLIGLLGRGRLQAGQGLWLKPCRGIHTLGMRCAIDVVFLDASQRVVGIERRLPPNRIRMQLRAARSVLELPPGTIRATDIRLGDRLVAKRGGRRP</sequence>
<dbReference type="RefSeq" id="WP_211315012.1">
    <property type="nucleotide sequence ID" value="NZ_QPJY01000020.1"/>
</dbReference>
<keyword evidence="2" id="KW-1185">Reference proteome</keyword>
<dbReference type="EMBL" id="QPJY01000020">
    <property type="protein sequence ID" value="RCX21981.1"/>
    <property type="molecule type" value="Genomic_DNA"/>
</dbReference>
<protein>
    <recommendedName>
        <fullName evidence="3">DUF192 domain-containing protein</fullName>
    </recommendedName>
</protein>
<dbReference type="PANTHER" id="PTHR37953">
    <property type="entry name" value="UPF0127 PROTEIN MJ1496"/>
    <property type="match status" value="1"/>
</dbReference>
<evidence type="ECO:0000313" key="2">
    <source>
        <dbReference type="Proteomes" id="UP000252707"/>
    </source>
</evidence>
<name>A0A369BKN8_9GAMM</name>
<accession>A0A369BKN8</accession>
<gene>
    <name evidence="1" type="ORF">DFQ59_12022</name>
</gene>
<organism evidence="1 2">
    <name type="scientific">Thioalbus denitrificans</name>
    <dbReference type="NCBI Taxonomy" id="547122"/>
    <lineage>
        <taxon>Bacteria</taxon>
        <taxon>Pseudomonadati</taxon>
        <taxon>Pseudomonadota</taxon>
        <taxon>Gammaproteobacteria</taxon>
        <taxon>Chromatiales</taxon>
        <taxon>Ectothiorhodospiraceae</taxon>
        <taxon>Thioalbus</taxon>
    </lineage>
</organism>
<reference evidence="1 2" key="1">
    <citation type="submission" date="2018-07" db="EMBL/GenBank/DDBJ databases">
        <title>Genomic Encyclopedia of Type Strains, Phase IV (KMG-IV): sequencing the most valuable type-strain genomes for metagenomic binning, comparative biology and taxonomic classification.</title>
        <authorList>
            <person name="Goeker M."/>
        </authorList>
    </citation>
    <scope>NUCLEOTIDE SEQUENCE [LARGE SCALE GENOMIC DNA]</scope>
    <source>
        <strain evidence="1 2">DSM 26407</strain>
    </source>
</reference>
<proteinExistence type="predicted"/>
<comment type="caution">
    <text evidence="1">The sequence shown here is derived from an EMBL/GenBank/DDBJ whole genome shotgun (WGS) entry which is preliminary data.</text>
</comment>
<dbReference type="PANTHER" id="PTHR37953:SF1">
    <property type="entry name" value="UPF0127 PROTEIN MJ1496"/>
    <property type="match status" value="1"/>
</dbReference>
<dbReference type="Proteomes" id="UP000252707">
    <property type="component" value="Unassembled WGS sequence"/>
</dbReference>
<dbReference type="InterPro" id="IPR038695">
    <property type="entry name" value="Saro_0823-like_sf"/>
</dbReference>
<evidence type="ECO:0008006" key="3">
    <source>
        <dbReference type="Google" id="ProtNLM"/>
    </source>
</evidence>
<dbReference type="AlphaFoldDB" id="A0A369BKN8"/>
<evidence type="ECO:0000313" key="1">
    <source>
        <dbReference type="EMBL" id="RCX21981.1"/>
    </source>
</evidence>